<dbReference type="Gene3D" id="3.40.50.720">
    <property type="entry name" value="NAD(P)-binding Rossmann-like Domain"/>
    <property type="match status" value="1"/>
</dbReference>
<evidence type="ECO:0000256" key="2">
    <source>
        <dbReference type="ARBA" id="ARBA00022857"/>
    </source>
</evidence>
<accession>A0ABR0LI33</accession>
<dbReference type="PANTHER" id="PTHR48107">
    <property type="entry name" value="NADPH-DEPENDENT ALDEHYDE REDUCTASE-LIKE PROTEIN, CHLOROPLASTIC-RELATED"/>
    <property type="match status" value="1"/>
</dbReference>
<evidence type="ECO:0000256" key="4">
    <source>
        <dbReference type="SAM" id="SignalP"/>
    </source>
</evidence>
<evidence type="ECO:0000256" key="1">
    <source>
        <dbReference type="ARBA" id="ARBA00006484"/>
    </source>
</evidence>
<gene>
    <name evidence="5" type="ORF">LTR32_000434</name>
</gene>
<proteinExistence type="inferred from homology"/>
<protein>
    <recommendedName>
        <fullName evidence="7">Oxidoreductase</fullName>
    </recommendedName>
</protein>
<feature type="chain" id="PRO_5047481870" description="Oxidoreductase" evidence="4">
    <location>
        <begin position="23"/>
        <end position="333"/>
    </location>
</feature>
<evidence type="ECO:0000313" key="5">
    <source>
        <dbReference type="EMBL" id="KAK5148246.1"/>
    </source>
</evidence>
<dbReference type="InterPro" id="IPR020904">
    <property type="entry name" value="Sc_DH/Rdtase_CS"/>
</dbReference>
<name>A0ABR0LI33_9PEZI</name>
<sequence>MKFTLSLITTTALLAFALLISAQPVQENNVDLTSALSTLDDKMNDFSPAPRFGGIFPNKMWCYKCHGYGTAVQPSIQANPHPTMNLLITGASRGIGRATALLAATRGWNILVNYASDALAAESTVQAIEQAGGHAVAVQGDVSRESDVLALFDAMEEHFGPTQGVVVNAGINATSMPLAEMTVERLRRVFDTNVLGAYLCAREAARRLPGSYAASDRDRSPSIVLLSSAAARLGSPNECVDYAGSKGAIDTLCIGLSKELGPKGVRVNAVRPGIIDTEIHVSVGDPGRLGRIGNQTPLGRPGSAEEVAEAIVWLLSPQASYVTGTNVDVTGGR</sequence>
<evidence type="ECO:0000313" key="6">
    <source>
        <dbReference type="Proteomes" id="UP001308179"/>
    </source>
</evidence>
<dbReference type="PANTHER" id="PTHR48107:SF7">
    <property type="entry name" value="RE15974P"/>
    <property type="match status" value="1"/>
</dbReference>
<comment type="similarity">
    <text evidence="1">Belongs to the short-chain dehydrogenases/reductases (SDR) family.</text>
</comment>
<dbReference type="Proteomes" id="UP001308179">
    <property type="component" value="Unassembled WGS sequence"/>
</dbReference>
<dbReference type="PROSITE" id="PS00061">
    <property type="entry name" value="ADH_SHORT"/>
    <property type="match status" value="1"/>
</dbReference>
<reference evidence="5 6" key="1">
    <citation type="submission" date="2023-08" db="EMBL/GenBank/DDBJ databases">
        <title>Black Yeasts Isolated from many extreme environments.</title>
        <authorList>
            <person name="Coleine C."/>
            <person name="Stajich J.E."/>
            <person name="Selbmann L."/>
        </authorList>
    </citation>
    <scope>NUCLEOTIDE SEQUENCE [LARGE SCALE GENOMIC DNA]</scope>
    <source>
        <strain evidence="5 6">CCFEE 5386</strain>
    </source>
</reference>
<dbReference type="PRINTS" id="PR00081">
    <property type="entry name" value="GDHRDH"/>
</dbReference>
<keyword evidence="3" id="KW-0560">Oxidoreductase</keyword>
<keyword evidence="2" id="KW-0521">NADP</keyword>
<keyword evidence="4" id="KW-0732">Signal</keyword>
<dbReference type="InterPro" id="IPR002347">
    <property type="entry name" value="SDR_fam"/>
</dbReference>
<organism evidence="5 6">
    <name type="scientific">Rachicladosporium monterosium</name>
    <dbReference type="NCBI Taxonomy" id="1507873"/>
    <lineage>
        <taxon>Eukaryota</taxon>
        <taxon>Fungi</taxon>
        <taxon>Dikarya</taxon>
        <taxon>Ascomycota</taxon>
        <taxon>Pezizomycotina</taxon>
        <taxon>Dothideomycetes</taxon>
        <taxon>Dothideomycetidae</taxon>
        <taxon>Cladosporiales</taxon>
        <taxon>Cladosporiaceae</taxon>
        <taxon>Rachicladosporium</taxon>
    </lineage>
</organism>
<dbReference type="SUPFAM" id="SSF51735">
    <property type="entry name" value="NAD(P)-binding Rossmann-fold domains"/>
    <property type="match status" value="1"/>
</dbReference>
<dbReference type="Pfam" id="PF13561">
    <property type="entry name" value="adh_short_C2"/>
    <property type="match status" value="1"/>
</dbReference>
<dbReference type="CDD" id="cd05233">
    <property type="entry name" value="SDR_c"/>
    <property type="match status" value="1"/>
</dbReference>
<dbReference type="NCBIfam" id="NF005400">
    <property type="entry name" value="PRK06947.1"/>
    <property type="match status" value="1"/>
</dbReference>
<feature type="signal peptide" evidence="4">
    <location>
        <begin position="1"/>
        <end position="22"/>
    </location>
</feature>
<evidence type="ECO:0000256" key="3">
    <source>
        <dbReference type="ARBA" id="ARBA00023002"/>
    </source>
</evidence>
<comment type="caution">
    <text evidence="5">The sequence shown here is derived from an EMBL/GenBank/DDBJ whole genome shotgun (WGS) entry which is preliminary data.</text>
</comment>
<evidence type="ECO:0008006" key="7">
    <source>
        <dbReference type="Google" id="ProtNLM"/>
    </source>
</evidence>
<keyword evidence="6" id="KW-1185">Reference proteome</keyword>
<dbReference type="InterPro" id="IPR036291">
    <property type="entry name" value="NAD(P)-bd_dom_sf"/>
</dbReference>
<dbReference type="EMBL" id="JAVRRR010000011">
    <property type="protein sequence ID" value="KAK5148246.1"/>
    <property type="molecule type" value="Genomic_DNA"/>
</dbReference>